<dbReference type="GeneID" id="20249708"/>
<feature type="domain" description="Saposin B-type" evidence="3">
    <location>
        <begin position="127"/>
        <end position="210"/>
    </location>
</feature>
<gene>
    <name evidence="4" type="ORF">LOTGIDRAFT_234980</name>
</gene>
<evidence type="ECO:0000259" key="3">
    <source>
        <dbReference type="PROSITE" id="PS50015"/>
    </source>
</evidence>
<organism evidence="4 5">
    <name type="scientific">Lottia gigantea</name>
    <name type="common">Giant owl limpet</name>
    <dbReference type="NCBI Taxonomy" id="225164"/>
    <lineage>
        <taxon>Eukaryota</taxon>
        <taxon>Metazoa</taxon>
        <taxon>Spiralia</taxon>
        <taxon>Lophotrochozoa</taxon>
        <taxon>Mollusca</taxon>
        <taxon>Gastropoda</taxon>
        <taxon>Patellogastropoda</taxon>
        <taxon>Lottioidea</taxon>
        <taxon>Lottiidae</taxon>
        <taxon>Lottia</taxon>
    </lineage>
</organism>
<accession>V3ZTP3</accession>
<dbReference type="SUPFAM" id="SSF47862">
    <property type="entry name" value="Saposin"/>
    <property type="match status" value="3"/>
</dbReference>
<reference evidence="4 5" key="1">
    <citation type="journal article" date="2013" name="Nature">
        <title>Insights into bilaterian evolution from three spiralian genomes.</title>
        <authorList>
            <person name="Simakov O."/>
            <person name="Marletaz F."/>
            <person name="Cho S.J."/>
            <person name="Edsinger-Gonzales E."/>
            <person name="Havlak P."/>
            <person name="Hellsten U."/>
            <person name="Kuo D.H."/>
            <person name="Larsson T."/>
            <person name="Lv J."/>
            <person name="Arendt D."/>
            <person name="Savage R."/>
            <person name="Osoegawa K."/>
            <person name="de Jong P."/>
            <person name="Grimwood J."/>
            <person name="Chapman J.A."/>
            <person name="Shapiro H."/>
            <person name="Aerts A."/>
            <person name="Otillar R.P."/>
            <person name="Terry A.Y."/>
            <person name="Boore J.L."/>
            <person name="Grigoriev I.V."/>
            <person name="Lindberg D.R."/>
            <person name="Seaver E.C."/>
            <person name="Weisblat D.A."/>
            <person name="Putnam N.H."/>
            <person name="Rokhsar D.S."/>
        </authorList>
    </citation>
    <scope>NUCLEOTIDE SEQUENCE [LARGE SCALE GENOMIC DNA]</scope>
</reference>
<keyword evidence="5" id="KW-1185">Reference proteome</keyword>
<feature type="chain" id="PRO_5004718029" description="Saposin B-type domain-containing protein" evidence="2">
    <location>
        <begin position="22"/>
        <end position="421"/>
    </location>
</feature>
<dbReference type="EMBL" id="KB202849">
    <property type="protein sequence ID" value="ESO87752.1"/>
    <property type="molecule type" value="Genomic_DNA"/>
</dbReference>
<dbReference type="InterPro" id="IPR008139">
    <property type="entry name" value="SaposinB_dom"/>
</dbReference>
<dbReference type="HOGENOM" id="CLU_652642_0_0_1"/>
<dbReference type="Gene3D" id="1.10.225.10">
    <property type="entry name" value="Saposin-like"/>
    <property type="match status" value="4"/>
</dbReference>
<dbReference type="SMART" id="SM00741">
    <property type="entry name" value="SapB"/>
    <property type="match status" value="4"/>
</dbReference>
<feature type="signal peptide" evidence="2">
    <location>
        <begin position="1"/>
        <end position="21"/>
    </location>
</feature>
<sequence>MKSLILLAVLAVAINASPLQADLCADCTTLFTDVKTRLADPNTAAAIETQINQFSCDLMLIGKETCQSTVKTIVGTMIGFMAQSIDPTMICTMLQYCQPTPPEPHVQESMDLVKRFMDLTISRVGGEPDLCADCTNLFTDVKARLANPQLAAGIVASLNKYSCDLIPVEMVKGTCEAITNTLITQGLVTLAGFVDPAMTCAMLQYCAALAPPKVLLHPEHIELLDRFFTLHGKAQAGDTDLCADCSTLFTDVKTRLANPATTQAIVAQVEQYSCNVMPIGQETCRSLVSTVIGTGLGMIASFIKPTQICTILGYCQMPPMVQNSFQSTLYFKPEVMPQTVGDVDLCTDCTTLFTDVKTRLSNPQTVGAITAGIEKFSCNLLPTFQTTCNMLVSTAVSTGLGFVASLIDPAMTCQILMYCTA</sequence>
<dbReference type="OMA" id="QCKSFME"/>
<dbReference type="InterPro" id="IPR011001">
    <property type="entry name" value="Saposin-like"/>
</dbReference>
<dbReference type="CTD" id="20249708"/>
<feature type="domain" description="Saposin B-type" evidence="3">
    <location>
        <begin position="20"/>
        <end position="101"/>
    </location>
</feature>
<dbReference type="PROSITE" id="PS50015">
    <property type="entry name" value="SAP_B"/>
    <property type="match status" value="4"/>
</dbReference>
<evidence type="ECO:0000256" key="2">
    <source>
        <dbReference type="SAM" id="SignalP"/>
    </source>
</evidence>
<evidence type="ECO:0000256" key="1">
    <source>
        <dbReference type="ARBA" id="ARBA00023157"/>
    </source>
</evidence>
<dbReference type="RefSeq" id="XP_009061641.1">
    <property type="nucleotide sequence ID" value="XM_009063393.1"/>
</dbReference>
<dbReference type="KEGG" id="lgi:LOTGIDRAFT_234980"/>
<keyword evidence="2" id="KW-0732">Signal</keyword>
<proteinExistence type="predicted"/>
<dbReference type="OrthoDB" id="8889685at2759"/>
<evidence type="ECO:0000313" key="5">
    <source>
        <dbReference type="Proteomes" id="UP000030746"/>
    </source>
</evidence>
<dbReference type="InterPro" id="IPR051428">
    <property type="entry name" value="Sphingo_Act-Surfact_Prot"/>
</dbReference>
<feature type="domain" description="Saposin B-type" evidence="3">
    <location>
        <begin position="342"/>
        <end position="421"/>
    </location>
</feature>
<name>V3ZTP3_LOTGI</name>
<protein>
    <recommendedName>
        <fullName evidence="3">Saposin B-type domain-containing protein</fullName>
    </recommendedName>
</protein>
<feature type="domain" description="Saposin B-type" evidence="3">
    <location>
        <begin position="238"/>
        <end position="319"/>
    </location>
</feature>
<dbReference type="Proteomes" id="UP000030746">
    <property type="component" value="Unassembled WGS sequence"/>
</dbReference>
<keyword evidence="1" id="KW-1015">Disulfide bond</keyword>
<dbReference type="PANTHER" id="PTHR11480">
    <property type="entry name" value="SAPOSIN-RELATED"/>
    <property type="match status" value="1"/>
</dbReference>
<dbReference type="AlphaFoldDB" id="V3ZTP3"/>
<evidence type="ECO:0000313" key="4">
    <source>
        <dbReference type="EMBL" id="ESO87752.1"/>
    </source>
</evidence>